<dbReference type="Proteomes" id="UP000236737">
    <property type="component" value="Unassembled WGS sequence"/>
</dbReference>
<organism evidence="1 2">
    <name type="scientific">Flavobacterium urumqiense</name>
    <dbReference type="NCBI Taxonomy" id="935224"/>
    <lineage>
        <taxon>Bacteria</taxon>
        <taxon>Pseudomonadati</taxon>
        <taxon>Bacteroidota</taxon>
        <taxon>Flavobacteriia</taxon>
        <taxon>Flavobacteriales</taxon>
        <taxon>Flavobacteriaceae</taxon>
        <taxon>Flavobacterium</taxon>
    </lineage>
</organism>
<gene>
    <name evidence="1" type="ORF">SAMN04488130_103149</name>
</gene>
<protein>
    <submittedName>
        <fullName evidence="1">Uncharacterized protein</fullName>
    </submittedName>
</protein>
<proteinExistence type="predicted"/>
<dbReference type="AlphaFoldDB" id="A0A1H5VDT3"/>
<reference evidence="2" key="1">
    <citation type="submission" date="2016-10" db="EMBL/GenBank/DDBJ databases">
        <authorList>
            <person name="Varghese N."/>
            <person name="Submissions S."/>
        </authorList>
    </citation>
    <scope>NUCLEOTIDE SEQUENCE [LARGE SCALE GENOMIC DNA]</scope>
    <source>
        <strain evidence="2">CGMCC 1.9230</strain>
    </source>
</reference>
<keyword evidence="2" id="KW-1185">Reference proteome</keyword>
<dbReference type="EMBL" id="FNVP01000003">
    <property type="protein sequence ID" value="SEF84637.1"/>
    <property type="molecule type" value="Genomic_DNA"/>
</dbReference>
<name>A0A1H5VDT3_9FLAO</name>
<accession>A0A1H5VDT3</accession>
<sequence>MENEEHVQLSKGMTYVVSADLSSHRSLATNKVQLLIIDGDFLK</sequence>
<evidence type="ECO:0000313" key="1">
    <source>
        <dbReference type="EMBL" id="SEF84637.1"/>
    </source>
</evidence>
<evidence type="ECO:0000313" key="2">
    <source>
        <dbReference type="Proteomes" id="UP000236737"/>
    </source>
</evidence>